<dbReference type="GeneID" id="54488823"/>
<dbReference type="EMBL" id="ML996616">
    <property type="protein sequence ID" value="KAF2752478.1"/>
    <property type="molecule type" value="Genomic_DNA"/>
</dbReference>
<dbReference type="Proteomes" id="UP000799437">
    <property type="component" value="Unassembled WGS sequence"/>
</dbReference>
<organism evidence="1 2">
    <name type="scientific">Pseudovirgaria hyperparasitica</name>
    <dbReference type="NCBI Taxonomy" id="470096"/>
    <lineage>
        <taxon>Eukaryota</taxon>
        <taxon>Fungi</taxon>
        <taxon>Dikarya</taxon>
        <taxon>Ascomycota</taxon>
        <taxon>Pezizomycotina</taxon>
        <taxon>Dothideomycetes</taxon>
        <taxon>Dothideomycetes incertae sedis</taxon>
        <taxon>Acrospermales</taxon>
        <taxon>Acrospermaceae</taxon>
        <taxon>Pseudovirgaria</taxon>
    </lineage>
</organism>
<evidence type="ECO:0008006" key="3">
    <source>
        <dbReference type="Google" id="ProtNLM"/>
    </source>
</evidence>
<evidence type="ECO:0000313" key="2">
    <source>
        <dbReference type="Proteomes" id="UP000799437"/>
    </source>
</evidence>
<keyword evidence="2" id="KW-1185">Reference proteome</keyword>
<evidence type="ECO:0000313" key="1">
    <source>
        <dbReference type="EMBL" id="KAF2752478.1"/>
    </source>
</evidence>
<dbReference type="AlphaFoldDB" id="A0A6A6VPC6"/>
<reference evidence="1" key="1">
    <citation type="journal article" date="2020" name="Stud. Mycol.">
        <title>101 Dothideomycetes genomes: a test case for predicting lifestyles and emergence of pathogens.</title>
        <authorList>
            <person name="Haridas S."/>
            <person name="Albert R."/>
            <person name="Binder M."/>
            <person name="Bloem J."/>
            <person name="Labutti K."/>
            <person name="Salamov A."/>
            <person name="Andreopoulos B."/>
            <person name="Baker S."/>
            <person name="Barry K."/>
            <person name="Bills G."/>
            <person name="Bluhm B."/>
            <person name="Cannon C."/>
            <person name="Castanera R."/>
            <person name="Culley D."/>
            <person name="Daum C."/>
            <person name="Ezra D."/>
            <person name="Gonzalez J."/>
            <person name="Henrissat B."/>
            <person name="Kuo A."/>
            <person name="Liang C."/>
            <person name="Lipzen A."/>
            <person name="Lutzoni F."/>
            <person name="Magnuson J."/>
            <person name="Mondo S."/>
            <person name="Nolan M."/>
            <person name="Ohm R."/>
            <person name="Pangilinan J."/>
            <person name="Park H.-J."/>
            <person name="Ramirez L."/>
            <person name="Alfaro M."/>
            <person name="Sun H."/>
            <person name="Tritt A."/>
            <person name="Yoshinaga Y."/>
            <person name="Zwiers L.-H."/>
            <person name="Turgeon B."/>
            <person name="Goodwin S."/>
            <person name="Spatafora J."/>
            <person name="Crous P."/>
            <person name="Grigoriev I."/>
        </authorList>
    </citation>
    <scope>NUCLEOTIDE SEQUENCE</scope>
    <source>
        <strain evidence="1">CBS 121739</strain>
    </source>
</reference>
<sequence>MATWRASGHSQNLYNVSDLSFSSFRSGSSADDARFEARQNRYLFLDYAAKHCGSHVAEVEEKITDKPQDYIRMSLLIAASHGQFEVVQWLLDKGSCDTDSEQTR</sequence>
<name>A0A6A6VPC6_9PEZI</name>
<protein>
    <recommendedName>
        <fullName evidence="3">Ankyrin</fullName>
    </recommendedName>
</protein>
<accession>A0A6A6VPC6</accession>
<proteinExistence type="predicted"/>
<gene>
    <name evidence="1" type="ORF">EJ05DRAFT_506004</name>
</gene>
<dbReference type="RefSeq" id="XP_033594936.1">
    <property type="nucleotide sequence ID" value="XM_033747769.1"/>
</dbReference>